<feature type="region of interest" description="Disordered" evidence="1">
    <location>
        <begin position="247"/>
        <end position="268"/>
    </location>
</feature>
<dbReference type="AlphaFoldDB" id="A0A6P1CVZ5"/>
<organism evidence="2 3">
    <name type="scientific">Nocardia cyriacigeorgica</name>
    <dbReference type="NCBI Taxonomy" id="135487"/>
    <lineage>
        <taxon>Bacteria</taxon>
        <taxon>Bacillati</taxon>
        <taxon>Actinomycetota</taxon>
        <taxon>Actinomycetes</taxon>
        <taxon>Mycobacteriales</taxon>
        <taxon>Nocardiaceae</taxon>
        <taxon>Nocardia</taxon>
    </lineage>
</organism>
<sequence>MASNTANTDMGTDLCTRSMLLMLADQHDRGKDFGHLWRHHLEGLAAAVSDSAFLDHVDLCVFARSSIADKVSRQWWIAEAPSFDLAAMRIGVVEVERRTLGVPGGIATTDLEPYLLLPQNASSRVTEVVTATLATNNAHEPQGPQPGRNWVSEHRLKRYSPDSPIRWLLGSRTAHTPTNSGKSAIADALAYAYHAAWQARHRARSITGVAYRALSTRRGRQLDAMRKAWTSLRRNMLRRTAGNCCPGQAVTASPRVSRGPNPAREQPTRIHLWSAPAH</sequence>
<accession>A0A6P1CVZ5</accession>
<dbReference type="RefSeq" id="WP_147266009.1">
    <property type="nucleotide sequence ID" value="NZ_CP026746.1"/>
</dbReference>
<reference evidence="2 3" key="1">
    <citation type="submission" date="2020-01" db="EMBL/GenBank/DDBJ databases">
        <title>Genetics and antimicrobial susceptibilities of Nocardia species isolated from the soil; a comparison with species isolated from humans.</title>
        <authorList>
            <person name="Carrasco G."/>
            <person name="Monzon S."/>
            <person name="Sansegundo M."/>
            <person name="Garcia E."/>
            <person name="Garrido N."/>
            <person name="Medina M.J."/>
            <person name="Villalon P."/>
            <person name="Ramirez-Arocha A.C."/>
            <person name="Jimenez P."/>
            <person name="Cuesta I."/>
            <person name="Valdezate S."/>
        </authorList>
    </citation>
    <scope>NUCLEOTIDE SEQUENCE [LARGE SCALE GENOMIC DNA]</scope>
    <source>
        <strain evidence="2 3">CNM20110626</strain>
    </source>
</reference>
<evidence type="ECO:0000313" key="3">
    <source>
        <dbReference type="Proteomes" id="UP000471166"/>
    </source>
</evidence>
<dbReference type="GeneID" id="57067632"/>
<evidence type="ECO:0000313" key="2">
    <source>
        <dbReference type="EMBL" id="NEW36758.1"/>
    </source>
</evidence>
<gene>
    <name evidence="2" type="ORF">GV791_30000</name>
</gene>
<proteinExistence type="predicted"/>
<evidence type="ECO:0000256" key="1">
    <source>
        <dbReference type="SAM" id="MobiDB-lite"/>
    </source>
</evidence>
<dbReference type="Proteomes" id="UP000471166">
    <property type="component" value="Unassembled WGS sequence"/>
</dbReference>
<protein>
    <submittedName>
        <fullName evidence="2">Uncharacterized protein</fullName>
    </submittedName>
</protein>
<dbReference type="EMBL" id="JAAGVB010000099">
    <property type="protein sequence ID" value="NEW36758.1"/>
    <property type="molecule type" value="Genomic_DNA"/>
</dbReference>
<comment type="caution">
    <text evidence="2">The sequence shown here is derived from an EMBL/GenBank/DDBJ whole genome shotgun (WGS) entry which is preliminary data.</text>
</comment>
<name>A0A6P1CVZ5_9NOCA</name>